<sequence>MKAADLGLTCEQVFTFRNAATDEEKFEACLQSLEAELMFNAGHLITVEQPEVEGDPEEAKEQLKKKPGRAFCHALSLLYICDPLTELDLEKTPVELTDQAAQNCYWEEVKGQGCKFYRNSQTKRYLGYDSDSEQVFSVSDQSECEEWLLLVDQSDQSPNRAVIIKTKTQGDI</sequence>
<gene>
    <name evidence="1" type="ORF">WMY93_005890</name>
</gene>
<evidence type="ECO:0000313" key="2">
    <source>
        <dbReference type="Proteomes" id="UP001460270"/>
    </source>
</evidence>
<comment type="caution">
    <text evidence="1">The sequence shown here is derived from an EMBL/GenBank/DDBJ whole genome shotgun (WGS) entry which is preliminary data.</text>
</comment>
<reference evidence="2" key="1">
    <citation type="submission" date="2024-04" db="EMBL/GenBank/DDBJ databases">
        <title>Salinicola lusitanus LLJ914,a marine bacterium isolated from the Okinawa Trough.</title>
        <authorList>
            <person name="Li J."/>
        </authorList>
    </citation>
    <scope>NUCLEOTIDE SEQUENCE [LARGE SCALE GENOMIC DNA]</scope>
</reference>
<name>A0AAW0PII1_9GOBI</name>
<dbReference type="AlphaFoldDB" id="A0AAW0PII1"/>
<accession>A0AAW0PII1</accession>
<proteinExistence type="predicted"/>
<protein>
    <submittedName>
        <fullName evidence="1">Uncharacterized protein</fullName>
    </submittedName>
</protein>
<dbReference type="Proteomes" id="UP001460270">
    <property type="component" value="Unassembled WGS sequence"/>
</dbReference>
<dbReference type="EMBL" id="JBBPFD010000004">
    <property type="protein sequence ID" value="KAK7929495.1"/>
    <property type="molecule type" value="Genomic_DNA"/>
</dbReference>
<evidence type="ECO:0000313" key="1">
    <source>
        <dbReference type="EMBL" id="KAK7929495.1"/>
    </source>
</evidence>
<keyword evidence="2" id="KW-1185">Reference proteome</keyword>
<organism evidence="1 2">
    <name type="scientific">Mugilogobius chulae</name>
    <name type="common">yellowstripe goby</name>
    <dbReference type="NCBI Taxonomy" id="88201"/>
    <lineage>
        <taxon>Eukaryota</taxon>
        <taxon>Metazoa</taxon>
        <taxon>Chordata</taxon>
        <taxon>Craniata</taxon>
        <taxon>Vertebrata</taxon>
        <taxon>Euteleostomi</taxon>
        <taxon>Actinopterygii</taxon>
        <taxon>Neopterygii</taxon>
        <taxon>Teleostei</taxon>
        <taxon>Neoteleostei</taxon>
        <taxon>Acanthomorphata</taxon>
        <taxon>Gobiaria</taxon>
        <taxon>Gobiiformes</taxon>
        <taxon>Gobioidei</taxon>
        <taxon>Gobiidae</taxon>
        <taxon>Gobionellinae</taxon>
        <taxon>Mugilogobius</taxon>
    </lineage>
</organism>